<keyword evidence="13" id="KW-0675">Receptor</keyword>
<dbReference type="AlphaFoldDB" id="A0A7D4C2Y3"/>
<keyword evidence="6 8" id="KW-0472">Membrane</keyword>
<keyword evidence="5 9" id="KW-0798">TonB box</keyword>
<dbReference type="KEGG" id="emv:HQR01_04145"/>
<accession>A0A7D4C2Y3</accession>
<keyword evidence="7 8" id="KW-0998">Cell outer membrane</keyword>
<dbReference type="InterPro" id="IPR037066">
    <property type="entry name" value="Plug_dom_sf"/>
</dbReference>
<keyword evidence="14" id="KW-1185">Reference proteome</keyword>
<evidence type="ECO:0000256" key="7">
    <source>
        <dbReference type="ARBA" id="ARBA00023237"/>
    </source>
</evidence>
<dbReference type="Gene3D" id="2.170.130.10">
    <property type="entry name" value="TonB-dependent receptor, plug domain"/>
    <property type="match status" value="1"/>
</dbReference>
<dbReference type="Pfam" id="PF07715">
    <property type="entry name" value="Plug"/>
    <property type="match status" value="1"/>
</dbReference>
<dbReference type="PANTHER" id="PTHR30069:SF40">
    <property type="entry name" value="TONB-DEPENDENT RECEPTOR NMB0964-RELATED"/>
    <property type="match status" value="1"/>
</dbReference>
<protein>
    <submittedName>
        <fullName evidence="13">TonB-dependent receptor</fullName>
    </submittedName>
</protein>
<evidence type="ECO:0000313" key="14">
    <source>
        <dbReference type="Proteomes" id="UP000504693"/>
    </source>
</evidence>
<keyword evidence="2 8" id="KW-0813">Transport</keyword>
<feature type="domain" description="TonB-dependent receptor-like beta-barrel" evidence="11">
    <location>
        <begin position="257"/>
        <end position="654"/>
    </location>
</feature>
<evidence type="ECO:0000256" key="6">
    <source>
        <dbReference type="ARBA" id="ARBA00023136"/>
    </source>
</evidence>
<evidence type="ECO:0000256" key="5">
    <source>
        <dbReference type="ARBA" id="ARBA00023077"/>
    </source>
</evidence>
<sequence length="685" mass="74016">MAQQASEDLALEASDTAEDTHPTTPEEIIVTGVLQTNRQDMLSAVGVLSTEDLANAVRPSIGETLAHLPGVSASSFGPTASRPILRGLQGERVSVLSNGLGSIDVSNTSADHATAVDPLLAERIEVLRGPQALLYSPSVVGGVVNVIDRRIPMHVPDEPVHFAGDLDYASAANQRAASGTVDVPLGDKWVVHADGSYSKSDDLEIGGFALTPALRQQALASTTATSDPLFAENAGVRGILPNTASRTWSAGAGLAFIDDGGSLGVSYSHHETLYGVPLRFATQPDEEQEDPRISLSQDRVDVRAEVTPESGFFDKIRLRWAYADYAHFELEESGEIGTSFLNKGQEGRLELTQARRGNWSGASGAQYSFRDFNVIGDEAFLPKNSTRTFGLFTVQQLDLGMIKLEAGARYGHQNVSAQPALEQTEFFDGSRSFDTFSGSIGGTWNFAGDWRIGVNVARTGRAPSAEELFANGPHAGTQSFEIGNPDFRVEKATSVEAILRGGGDRYTVEASAYYTWFSDYIYQRQTGDIEDGLPVYEGVQGDARYYGFELQGTLTLASIGEMDIVADGLVDYTHATILDYGPAPRIPPLRALGGIGLESRMIDARAEVEWVDSQTRTAPLETSTDGYTMVNAELTWRPWGEDRPLSFALSANNIFDVVARRASSILKDYAPLAGRDFRISARFNF</sequence>
<dbReference type="PROSITE" id="PS52016">
    <property type="entry name" value="TONB_DEPENDENT_REC_3"/>
    <property type="match status" value="1"/>
</dbReference>
<comment type="subcellular location">
    <subcellularLocation>
        <location evidence="1 8">Cell outer membrane</location>
        <topology evidence="1 8">Multi-pass membrane protein</topology>
    </subcellularLocation>
</comment>
<name>A0A7D4C2Y3_9SPHN</name>
<evidence type="ECO:0000256" key="10">
    <source>
        <dbReference type="SAM" id="MobiDB-lite"/>
    </source>
</evidence>
<dbReference type="SUPFAM" id="SSF56935">
    <property type="entry name" value="Porins"/>
    <property type="match status" value="1"/>
</dbReference>
<dbReference type="GO" id="GO:0009279">
    <property type="term" value="C:cell outer membrane"/>
    <property type="evidence" value="ECO:0007669"/>
    <property type="project" value="UniProtKB-SubCell"/>
</dbReference>
<keyword evidence="3 8" id="KW-1134">Transmembrane beta strand</keyword>
<dbReference type="InterPro" id="IPR000531">
    <property type="entry name" value="Beta-barrel_TonB"/>
</dbReference>
<evidence type="ECO:0000259" key="12">
    <source>
        <dbReference type="Pfam" id="PF07715"/>
    </source>
</evidence>
<evidence type="ECO:0000313" key="13">
    <source>
        <dbReference type="EMBL" id="QKG70625.1"/>
    </source>
</evidence>
<evidence type="ECO:0000256" key="9">
    <source>
        <dbReference type="RuleBase" id="RU003357"/>
    </source>
</evidence>
<evidence type="ECO:0000256" key="8">
    <source>
        <dbReference type="PROSITE-ProRule" id="PRU01360"/>
    </source>
</evidence>
<evidence type="ECO:0000256" key="1">
    <source>
        <dbReference type="ARBA" id="ARBA00004571"/>
    </source>
</evidence>
<dbReference type="Pfam" id="PF00593">
    <property type="entry name" value="TonB_dep_Rec_b-barrel"/>
    <property type="match status" value="1"/>
</dbReference>
<comment type="similarity">
    <text evidence="8 9">Belongs to the TonB-dependent receptor family.</text>
</comment>
<dbReference type="GO" id="GO:0015344">
    <property type="term" value="F:siderophore uptake transmembrane transporter activity"/>
    <property type="evidence" value="ECO:0007669"/>
    <property type="project" value="TreeGrafter"/>
</dbReference>
<dbReference type="GO" id="GO:0044718">
    <property type="term" value="P:siderophore transmembrane transport"/>
    <property type="evidence" value="ECO:0007669"/>
    <property type="project" value="TreeGrafter"/>
</dbReference>
<gene>
    <name evidence="13" type="ORF">HQR01_04145</name>
</gene>
<dbReference type="PANTHER" id="PTHR30069">
    <property type="entry name" value="TONB-DEPENDENT OUTER MEMBRANE RECEPTOR"/>
    <property type="match status" value="1"/>
</dbReference>
<feature type="domain" description="TonB-dependent receptor plug" evidence="12">
    <location>
        <begin position="39"/>
        <end position="143"/>
    </location>
</feature>
<evidence type="ECO:0000256" key="3">
    <source>
        <dbReference type="ARBA" id="ARBA00022452"/>
    </source>
</evidence>
<dbReference type="Proteomes" id="UP000504693">
    <property type="component" value="Chromosome"/>
</dbReference>
<proteinExistence type="inferred from homology"/>
<evidence type="ECO:0000259" key="11">
    <source>
        <dbReference type="Pfam" id="PF00593"/>
    </source>
</evidence>
<keyword evidence="4 8" id="KW-0812">Transmembrane</keyword>
<dbReference type="InterPro" id="IPR012910">
    <property type="entry name" value="Plug_dom"/>
</dbReference>
<dbReference type="RefSeq" id="WP_173212818.1">
    <property type="nucleotide sequence ID" value="NZ_CP053921.1"/>
</dbReference>
<dbReference type="InterPro" id="IPR036942">
    <property type="entry name" value="Beta-barrel_TonB_sf"/>
</dbReference>
<dbReference type="Gene3D" id="2.40.170.20">
    <property type="entry name" value="TonB-dependent receptor, beta-barrel domain"/>
    <property type="match status" value="1"/>
</dbReference>
<feature type="region of interest" description="Disordered" evidence="10">
    <location>
        <begin position="1"/>
        <end position="24"/>
    </location>
</feature>
<reference evidence="13 14" key="1">
    <citation type="submission" date="2020-05" db="EMBL/GenBank/DDBJ databases">
        <title>Erythrobacter mangrovi sp. nov., isolated from rhizosphere soil of mangrove plant (Kandelia candel).</title>
        <authorList>
            <person name="Ye Y.H."/>
        </authorList>
    </citation>
    <scope>NUCLEOTIDE SEQUENCE [LARGE SCALE GENOMIC DNA]</scope>
    <source>
        <strain evidence="13 14">EB310</strain>
    </source>
</reference>
<evidence type="ECO:0000256" key="2">
    <source>
        <dbReference type="ARBA" id="ARBA00022448"/>
    </source>
</evidence>
<evidence type="ECO:0000256" key="4">
    <source>
        <dbReference type="ARBA" id="ARBA00022692"/>
    </source>
</evidence>
<organism evidence="13 14">
    <name type="scientific">Erythrobacter mangrovi</name>
    <dbReference type="NCBI Taxonomy" id="2739433"/>
    <lineage>
        <taxon>Bacteria</taxon>
        <taxon>Pseudomonadati</taxon>
        <taxon>Pseudomonadota</taxon>
        <taxon>Alphaproteobacteria</taxon>
        <taxon>Sphingomonadales</taxon>
        <taxon>Erythrobacteraceae</taxon>
        <taxon>Erythrobacter/Porphyrobacter group</taxon>
        <taxon>Erythrobacter</taxon>
    </lineage>
</organism>
<dbReference type="EMBL" id="CP053921">
    <property type="protein sequence ID" value="QKG70625.1"/>
    <property type="molecule type" value="Genomic_DNA"/>
</dbReference>
<dbReference type="InterPro" id="IPR039426">
    <property type="entry name" value="TonB-dep_rcpt-like"/>
</dbReference>